<dbReference type="Pfam" id="PF19859">
    <property type="entry name" value="DUF6333"/>
    <property type="match status" value="1"/>
</dbReference>
<proteinExistence type="predicted"/>
<name>A0ABT6SI49_9ACTN</name>
<organism evidence="1 2">
    <name type="scientific">Streptomyces cavernicola</name>
    <dbReference type="NCBI Taxonomy" id="3043613"/>
    <lineage>
        <taxon>Bacteria</taxon>
        <taxon>Bacillati</taxon>
        <taxon>Actinomycetota</taxon>
        <taxon>Actinomycetes</taxon>
        <taxon>Kitasatosporales</taxon>
        <taxon>Streptomycetaceae</taxon>
        <taxon>Streptomyces</taxon>
    </lineage>
</organism>
<protein>
    <submittedName>
        <fullName evidence="1">DUF6333 family protein</fullName>
    </submittedName>
</protein>
<dbReference type="EMBL" id="JASCIQ010000037">
    <property type="protein sequence ID" value="MDI3407848.1"/>
    <property type="molecule type" value="Genomic_DNA"/>
</dbReference>
<reference evidence="1 2" key="1">
    <citation type="submission" date="2023-05" db="EMBL/GenBank/DDBJ databases">
        <title>Draft genome sequence of Streptomyces sp. B-S-A6 isolated from a cave soil in Thailand.</title>
        <authorList>
            <person name="Chamroensaksri N."/>
            <person name="Muangham S."/>
        </authorList>
    </citation>
    <scope>NUCLEOTIDE SEQUENCE [LARGE SCALE GENOMIC DNA]</scope>
    <source>
        <strain evidence="1 2">B-S-A6</strain>
    </source>
</reference>
<comment type="caution">
    <text evidence="1">The sequence shown here is derived from an EMBL/GenBank/DDBJ whole genome shotgun (WGS) entry which is preliminary data.</text>
</comment>
<evidence type="ECO:0000313" key="2">
    <source>
        <dbReference type="Proteomes" id="UP001223978"/>
    </source>
</evidence>
<dbReference type="RefSeq" id="WP_282545754.1">
    <property type="nucleotide sequence ID" value="NZ_JASCIQ010000037.1"/>
</dbReference>
<gene>
    <name evidence="1" type="ORF">QIS96_29040</name>
</gene>
<dbReference type="Proteomes" id="UP001223978">
    <property type="component" value="Unassembled WGS sequence"/>
</dbReference>
<sequence>MNSGPTRLPPDAPVDIRHHGHAHLVVLQPPFGPPLLPSRRPTAVAAHDPEAARAEVLALDLVAAVRREDAPARLGLPGSPSVREHLDEVSVAVWGSTVKITDPALVEDGLGGALDDAFEAQRKRFPDARIVGVCERDFGASYLKVLAAVPGAPDLVIEGWSDLEITGDPRATLAHLGVDLDESGAEYFEDEEDVEDEGVFADYYAFLHTLTDGALSVYSREERQESTFLVERTAEGENCIDAVWFSG</sequence>
<evidence type="ECO:0000313" key="1">
    <source>
        <dbReference type="EMBL" id="MDI3407848.1"/>
    </source>
</evidence>
<keyword evidence="2" id="KW-1185">Reference proteome</keyword>
<accession>A0ABT6SI49</accession>